<name>A0A451D1N8_9GAMM</name>
<dbReference type="GO" id="GO:0005737">
    <property type="term" value="C:cytoplasm"/>
    <property type="evidence" value="ECO:0007669"/>
    <property type="project" value="UniProtKB-SubCell"/>
</dbReference>
<feature type="binding site" evidence="5">
    <location>
        <begin position="12"/>
        <end position="17"/>
    </location>
    <ligand>
        <name>ATP</name>
        <dbReference type="ChEBI" id="CHEBI:30616"/>
    </ligand>
</feature>
<protein>
    <recommendedName>
        <fullName evidence="5 6">Dephospho-CoA kinase</fullName>
        <ecNumber evidence="5 6">2.7.1.24</ecNumber>
    </recommendedName>
    <alternativeName>
        <fullName evidence="5">Dephosphocoenzyme A kinase</fullName>
    </alternativeName>
</protein>
<dbReference type="EMBL" id="LR217703">
    <property type="protein sequence ID" value="VFP79521.1"/>
    <property type="molecule type" value="Genomic_DNA"/>
</dbReference>
<gene>
    <name evidence="5 7" type="primary">coaE</name>
    <name evidence="7" type="ORF">ERCICUMA2628_071</name>
</gene>
<dbReference type="GO" id="GO:0005524">
    <property type="term" value="F:ATP binding"/>
    <property type="evidence" value="ECO:0007669"/>
    <property type="project" value="UniProtKB-UniRule"/>
</dbReference>
<keyword evidence="5" id="KW-0963">Cytoplasm</keyword>
<dbReference type="PANTHER" id="PTHR10695">
    <property type="entry name" value="DEPHOSPHO-COA KINASE-RELATED"/>
    <property type="match status" value="1"/>
</dbReference>
<dbReference type="EC" id="2.7.1.24" evidence="5 6"/>
<evidence type="ECO:0000256" key="2">
    <source>
        <dbReference type="ARBA" id="ARBA00022741"/>
    </source>
</evidence>
<evidence type="ECO:0000256" key="6">
    <source>
        <dbReference type="NCBIfam" id="TIGR00152"/>
    </source>
</evidence>
<dbReference type="RefSeq" id="WP_157993320.1">
    <property type="nucleotide sequence ID" value="NZ_LR217703.1"/>
</dbReference>
<proteinExistence type="inferred from homology"/>
<dbReference type="Gene3D" id="3.40.50.300">
    <property type="entry name" value="P-loop containing nucleotide triphosphate hydrolases"/>
    <property type="match status" value="1"/>
</dbReference>
<evidence type="ECO:0000256" key="3">
    <source>
        <dbReference type="ARBA" id="ARBA00022840"/>
    </source>
</evidence>
<keyword evidence="3 5" id="KW-0067">ATP-binding</keyword>
<sequence>MCYVVGLTGGIGSGKSTVAKMFSQLGVDIVDSDAIARDILTFHQPVLKKVHQYFGDEIITENGLLNRSILRKKIFSSIDDRLWVNHLLHPIIRKISREKLAFSRSTWCLWVVPLLVENNLQCYMNRILLTNVNYVDQIIRTAKRDHISFAAVEKILLSQSTFAVRTAAADDIIDNRGSLYLLKKQIIILNKRYLSLAKKRS</sequence>
<dbReference type="InterPro" id="IPR001977">
    <property type="entry name" value="Depp_CoAkinase"/>
</dbReference>
<dbReference type="Pfam" id="PF01121">
    <property type="entry name" value="CoaE"/>
    <property type="match status" value="1"/>
</dbReference>
<dbReference type="UniPathway" id="UPA00241">
    <property type="reaction ID" value="UER00356"/>
</dbReference>
<evidence type="ECO:0000256" key="5">
    <source>
        <dbReference type="HAMAP-Rule" id="MF_00376"/>
    </source>
</evidence>
<dbReference type="Proteomes" id="UP000294412">
    <property type="component" value="Chromosome"/>
</dbReference>
<accession>A0A451D1N8</accession>
<dbReference type="AlphaFoldDB" id="A0A451D1N8"/>
<keyword evidence="5 7" id="KW-0808">Transferase</keyword>
<organism evidence="7 8">
    <name type="scientific">Candidatus Erwinia haradaeae</name>
    <dbReference type="NCBI Taxonomy" id="1922217"/>
    <lineage>
        <taxon>Bacteria</taxon>
        <taxon>Pseudomonadati</taxon>
        <taxon>Pseudomonadota</taxon>
        <taxon>Gammaproteobacteria</taxon>
        <taxon>Enterobacterales</taxon>
        <taxon>Erwiniaceae</taxon>
        <taxon>Erwinia</taxon>
    </lineage>
</organism>
<dbReference type="PROSITE" id="PS51219">
    <property type="entry name" value="DPCK"/>
    <property type="match status" value="1"/>
</dbReference>
<dbReference type="GO" id="GO:0004140">
    <property type="term" value="F:dephospho-CoA kinase activity"/>
    <property type="evidence" value="ECO:0007669"/>
    <property type="project" value="UniProtKB-UniRule"/>
</dbReference>
<evidence type="ECO:0000256" key="1">
    <source>
        <dbReference type="ARBA" id="ARBA00009018"/>
    </source>
</evidence>
<dbReference type="PANTHER" id="PTHR10695:SF46">
    <property type="entry name" value="BIFUNCTIONAL COENZYME A SYNTHASE-RELATED"/>
    <property type="match status" value="1"/>
</dbReference>
<keyword evidence="4 5" id="KW-0173">Coenzyme A biosynthesis</keyword>
<reference evidence="7 8" key="1">
    <citation type="submission" date="2019-02" db="EMBL/GenBank/DDBJ databases">
        <authorList>
            <person name="Manzano-Marin A."/>
            <person name="Manzano-Marin A."/>
        </authorList>
    </citation>
    <scope>NUCLEOTIDE SEQUENCE [LARGE SCALE GENOMIC DNA]</scope>
    <source>
        <strain evidence="7 8">ErCicuneomaculata</strain>
    </source>
</reference>
<dbReference type="OrthoDB" id="9812943at2"/>
<evidence type="ECO:0000313" key="8">
    <source>
        <dbReference type="Proteomes" id="UP000294412"/>
    </source>
</evidence>
<dbReference type="InterPro" id="IPR027417">
    <property type="entry name" value="P-loop_NTPase"/>
</dbReference>
<dbReference type="SUPFAM" id="SSF52540">
    <property type="entry name" value="P-loop containing nucleoside triphosphate hydrolases"/>
    <property type="match status" value="1"/>
</dbReference>
<comment type="catalytic activity">
    <reaction evidence="5">
        <text>3'-dephospho-CoA + ATP = ADP + CoA + H(+)</text>
        <dbReference type="Rhea" id="RHEA:18245"/>
        <dbReference type="ChEBI" id="CHEBI:15378"/>
        <dbReference type="ChEBI" id="CHEBI:30616"/>
        <dbReference type="ChEBI" id="CHEBI:57287"/>
        <dbReference type="ChEBI" id="CHEBI:57328"/>
        <dbReference type="ChEBI" id="CHEBI:456216"/>
        <dbReference type="EC" id="2.7.1.24"/>
    </reaction>
</comment>
<evidence type="ECO:0000256" key="4">
    <source>
        <dbReference type="ARBA" id="ARBA00022993"/>
    </source>
</evidence>
<comment type="similarity">
    <text evidence="1 5">Belongs to the CoaE family.</text>
</comment>
<keyword evidence="2 5" id="KW-0547">Nucleotide-binding</keyword>
<dbReference type="GO" id="GO:0015937">
    <property type="term" value="P:coenzyme A biosynthetic process"/>
    <property type="evidence" value="ECO:0007669"/>
    <property type="project" value="UniProtKB-UniRule"/>
</dbReference>
<comment type="pathway">
    <text evidence="5">Cofactor biosynthesis; coenzyme A biosynthesis; CoA from (R)-pantothenate: step 5/5.</text>
</comment>
<dbReference type="CDD" id="cd02022">
    <property type="entry name" value="DPCK"/>
    <property type="match status" value="1"/>
</dbReference>
<comment type="subcellular location">
    <subcellularLocation>
        <location evidence="5">Cytoplasm</location>
    </subcellularLocation>
</comment>
<keyword evidence="5 7" id="KW-0418">Kinase</keyword>
<dbReference type="NCBIfam" id="TIGR00152">
    <property type="entry name" value="dephospho-CoA kinase"/>
    <property type="match status" value="1"/>
</dbReference>
<evidence type="ECO:0000313" key="7">
    <source>
        <dbReference type="EMBL" id="VFP79521.1"/>
    </source>
</evidence>
<dbReference type="HAMAP" id="MF_00376">
    <property type="entry name" value="Dephospho_CoA_kinase"/>
    <property type="match status" value="1"/>
</dbReference>
<comment type="function">
    <text evidence="5">Catalyzes the phosphorylation of the 3'-hydroxyl group of dephosphocoenzyme A to form coenzyme A.</text>
</comment>